<dbReference type="Proteomes" id="UP001580430">
    <property type="component" value="Unassembled WGS sequence"/>
</dbReference>
<dbReference type="PROSITE" id="PS50943">
    <property type="entry name" value="HTH_CROC1"/>
    <property type="match status" value="1"/>
</dbReference>
<evidence type="ECO:0000259" key="1">
    <source>
        <dbReference type="PROSITE" id="PS50943"/>
    </source>
</evidence>
<protein>
    <submittedName>
        <fullName evidence="2">Helix-turn-helix transcriptional regulator</fullName>
    </submittedName>
</protein>
<sequence>MALEIRKCQLRSIRRQAKLTQAELCIRLRFLGIDVKPAYISNLENNRGTPASHLLLKALSIIFDRPMDDFYTYRW</sequence>
<comment type="caution">
    <text evidence="2">The sequence shown here is derived from an EMBL/GenBank/DDBJ whole genome shotgun (WGS) entry which is preliminary data.</text>
</comment>
<dbReference type="SUPFAM" id="SSF47413">
    <property type="entry name" value="lambda repressor-like DNA-binding domains"/>
    <property type="match status" value="1"/>
</dbReference>
<organism evidence="2 3">
    <name type="scientific">Paenibacillus medicaginis</name>
    <dbReference type="NCBI Taxonomy" id="1470560"/>
    <lineage>
        <taxon>Bacteria</taxon>
        <taxon>Bacillati</taxon>
        <taxon>Bacillota</taxon>
        <taxon>Bacilli</taxon>
        <taxon>Bacillales</taxon>
        <taxon>Paenibacillaceae</taxon>
        <taxon>Paenibacillus</taxon>
    </lineage>
</organism>
<reference evidence="2 3" key="1">
    <citation type="submission" date="2024-09" db="EMBL/GenBank/DDBJ databases">
        <title>Paenibacillus zeirhizospherea sp. nov., isolated from surface of the maize (Zea mays) roots in a horticulture field, Hungary.</title>
        <authorList>
            <person name="Marton D."/>
            <person name="Farkas M."/>
            <person name="Bedics A."/>
            <person name="Toth E."/>
            <person name="Tancsics A."/>
            <person name="Boka K."/>
            <person name="Marati G."/>
            <person name="Kriszt B."/>
            <person name="Cserhati M."/>
        </authorList>
    </citation>
    <scope>NUCLEOTIDE SEQUENCE [LARGE SCALE GENOMIC DNA]</scope>
    <source>
        <strain evidence="2 3">JCM 18446</strain>
    </source>
</reference>
<dbReference type="Pfam" id="PF01381">
    <property type="entry name" value="HTH_3"/>
    <property type="match status" value="1"/>
</dbReference>
<dbReference type="EMBL" id="JBHIRY010000009">
    <property type="protein sequence ID" value="MFB5761011.1"/>
    <property type="molecule type" value="Genomic_DNA"/>
</dbReference>
<gene>
    <name evidence="2" type="ORF">ACE5LO_11475</name>
</gene>
<name>A0ABV5C0S3_9BACL</name>
<proteinExistence type="predicted"/>
<dbReference type="InterPro" id="IPR010982">
    <property type="entry name" value="Lambda_DNA-bd_dom_sf"/>
</dbReference>
<dbReference type="RefSeq" id="WP_375520161.1">
    <property type="nucleotide sequence ID" value="NZ_JBHIRY010000009.1"/>
</dbReference>
<dbReference type="Gene3D" id="1.10.260.40">
    <property type="entry name" value="lambda repressor-like DNA-binding domains"/>
    <property type="match status" value="1"/>
</dbReference>
<dbReference type="InterPro" id="IPR001387">
    <property type="entry name" value="Cro/C1-type_HTH"/>
</dbReference>
<dbReference type="CDD" id="cd00093">
    <property type="entry name" value="HTH_XRE"/>
    <property type="match status" value="1"/>
</dbReference>
<keyword evidence="3" id="KW-1185">Reference proteome</keyword>
<feature type="domain" description="HTH cro/C1-type" evidence="1">
    <location>
        <begin position="10"/>
        <end position="70"/>
    </location>
</feature>
<accession>A0ABV5C0S3</accession>
<evidence type="ECO:0000313" key="2">
    <source>
        <dbReference type="EMBL" id="MFB5761011.1"/>
    </source>
</evidence>
<evidence type="ECO:0000313" key="3">
    <source>
        <dbReference type="Proteomes" id="UP001580430"/>
    </source>
</evidence>